<proteinExistence type="predicted"/>
<dbReference type="EMBL" id="FXAK01000008">
    <property type="protein sequence ID" value="SMF87101.1"/>
    <property type="molecule type" value="Genomic_DNA"/>
</dbReference>
<dbReference type="Proteomes" id="UP000192936">
    <property type="component" value="Unassembled WGS sequence"/>
</dbReference>
<name>A0A1X7HIC7_9PROT</name>
<organism evidence="1 2">
    <name type="scientific">Azospirillum oryzae</name>
    <dbReference type="NCBI Taxonomy" id="286727"/>
    <lineage>
        <taxon>Bacteria</taxon>
        <taxon>Pseudomonadati</taxon>
        <taxon>Pseudomonadota</taxon>
        <taxon>Alphaproteobacteria</taxon>
        <taxon>Rhodospirillales</taxon>
        <taxon>Azospirillaceae</taxon>
        <taxon>Azospirillum</taxon>
    </lineage>
</organism>
<accession>A0A1X7HIC7</accession>
<protein>
    <submittedName>
        <fullName evidence="1">Uncharacterized protein</fullName>
    </submittedName>
</protein>
<dbReference type="RefSeq" id="WP_085091194.1">
    <property type="nucleotide sequence ID" value="NZ_FXAK01000008.1"/>
</dbReference>
<reference evidence="1 2" key="1">
    <citation type="submission" date="2017-04" db="EMBL/GenBank/DDBJ databases">
        <authorList>
            <person name="Afonso C.L."/>
            <person name="Miller P.J."/>
            <person name="Scott M.A."/>
            <person name="Spackman E."/>
            <person name="Goraichik I."/>
            <person name="Dimitrov K.M."/>
            <person name="Suarez D.L."/>
            <person name="Swayne D.E."/>
        </authorList>
    </citation>
    <scope>NUCLEOTIDE SEQUENCE [LARGE SCALE GENOMIC DNA]</scope>
    <source>
        <strain evidence="1 2">A2P</strain>
    </source>
</reference>
<dbReference type="OrthoDB" id="7307044at2"/>
<sequence length="68" mass="7906">MSNRQIQTDREWLIFIEKDIDTLDQQIYHAKWTITQSQSALERLCAARDSLLAQAQEILDRLDGKSSV</sequence>
<evidence type="ECO:0000313" key="1">
    <source>
        <dbReference type="EMBL" id="SMF87101.1"/>
    </source>
</evidence>
<evidence type="ECO:0000313" key="2">
    <source>
        <dbReference type="Proteomes" id="UP000192936"/>
    </source>
</evidence>
<gene>
    <name evidence="1" type="ORF">SAMN02982917_6171</name>
</gene>
<dbReference type="AlphaFoldDB" id="A0A1X7HIC7"/>